<gene>
    <name evidence="3" type="ORF">SAMN04487819_105242</name>
</gene>
<feature type="compositionally biased region" description="Polar residues" evidence="1">
    <location>
        <begin position="74"/>
        <end position="87"/>
    </location>
</feature>
<dbReference type="AlphaFoldDB" id="A0A1I1WLD9"/>
<proteinExistence type="predicted"/>
<feature type="compositionally biased region" description="Polar residues" evidence="1">
    <location>
        <begin position="261"/>
        <end position="270"/>
    </location>
</feature>
<evidence type="ECO:0000256" key="2">
    <source>
        <dbReference type="SAM" id="Phobius"/>
    </source>
</evidence>
<dbReference type="RefSeq" id="WP_139219493.1">
    <property type="nucleotide sequence ID" value="NZ_FOMZ01000005.1"/>
</dbReference>
<feature type="compositionally biased region" description="Pro residues" evidence="1">
    <location>
        <begin position="95"/>
        <end position="111"/>
    </location>
</feature>
<evidence type="ECO:0000313" key="3">
    <source>
        <dbReference type="EMBL" id="SFD94223.1"/>
    </source>
</evidence>
<feature type="compositionally biased region" description="Pro residues" evidence="1">
    <location>
        <begin position="184"/>
        <end position="198"/>
    </location>
</feature>
<organism evidence="3 4">
    <name type="scientific">Actinopolyspora alba</name>
    <dbReference type="NCBI Taxonomy" id="673379"/>
    <lineage>
        <taxon>Bacteria</taxon>
        <taxon>Bacillati</taxon>
        <taxon>Actinomycetota</taxon>
        <taxon>Actinomycetes</taxon>
        <taxon>Actinopolysporales</taxon>
        <taxon>Actinopolysporaceae</taxon>
        <taxon>Actinopolyspora</taxon>
        <taxon>Actinopolyspora alba group</taxon>
    </lineage>
</organism>
<dbReference type="Proteomes" id="UP000198716">
    <property type="component" value="Unassembled WGS sequence"/>
</dbReference>
<feature type="transmembrane region" description="Helical" evidence="2">
    <location>
        <begin position="443"/>
        <end position="467"/>
    </location>
</feature>
<feature type="compositionally biased region" description="Low complexity" evidence="1">
    <location>
        <begin position="117"/>
        <end position="149"/>
    </location>
</feature>
<evidence type="ECO:0000256" key="1">
    <source>
        <dbReference type="SAM" id="MobiDB-lite"/>
    </source>
</evidence>
<keyword evidence="2" id="KW-0472">Membrane</keyword>
<sequence>MSRDSGSGDPSQRTVAELLAEHGGGGQRGSRRRRRRAEDPSETAPQAIIERVNSDSGRMLPVDAPEAEDASPSEHGTASGAETSASFGTAAQPPQTAPPPAAGASPEPQPGPTVDQPTRPSTDDSSPPSRRRVSGAGPRRPTRPGARSAEPAAQPEPGDEAGKWSTPAAESGTAASSAAATPPAAAPPPVAPTPPTAATPPTSATTNSAPPADDTETTAQQPPLPVRTPGTSGMSRKGPSAPSGDAPQWQEGQWQEGQWQDGTARTSDPDTWSAPAQDAPPLTGAVPDNPVPDSAVPDAVSPETPAPEPPPAREDATEQFPPVRGSSASAGDPEVTDGDGTALLEYPIPAESVGAEPIEVDRDETDDPHGTAYFDPYEGVDSEFGDSDAFYTGMVDDPYADSDDYVDEEDEYAAEQPPTGIPAEEYEADRETEYGERSALREWAILIAQTVAGLVGGGLVWIGFRWLWSELPLPALAAALAFTGTLVLVARKVLRTDDLQTILLSVLVGLVCTVSPVAFLLLGY</sequence>
<feature type="compositionally biased region" description="Low complexity" evidence="1">
    <location>
        <begin position="165"/>
        <end position="183"/>
    </location>
</feature>
<reference evidence="4" key="1">
    <citation type="submission" date="2016-10" db="EMBL/GenBank/DDBJ databases">
        <authorList>
            <person name="Varghese N."/>
            <person name="Submissions S."/>
        </authorList>
    </citation>
    <scope>NUCLEOTIDE SEQUENCE [LARGE SCALE GENOMIC DNA]</scope>
    <source>
        <strain evidence="4">DSM 45004</strain>
    </source>
</reference>
<feature type="compositionally biased region" description="Polar residues" evidence="1">
    <location>
        <begin position="1"/>
        <end position="14"/>
    </location>
</feature>
<feature type="region of interest" description="Disordered" evidence="1">
    <location>
        <begin position="1"/>
        <end position="379"/>
    </location>
</feature>
<name>A0A1I1WLD9_9ACTN</name>
<keyword evidence="2" id="KW-1133">Transmembrane helix</keyword>
<feature type="compositionally biased region" description="Low complexity" evidence="1">
    <location>
        <begin position="199"/>
        <end position="212"/>
    </location>
</feature>
<evidence type="ECO:0000313" key="4">
    <source>
        <dbReference type="Proteomes" id="UP000198716"/>
    </source>
</evidence>
<feature type="compositionally biased region" description="Low complexity" evidence="1">
    <location>
        <begin position="248"/>
        <end position="260"/>
    </location>
</feature>
<accession>A0A1I1WLD9</accession>
<keyword evidence="4" id="KW-1185">Reference proteome</keyword>
<keyword evidence="2" id="KW-0812">Transmembrane</keyword>
<feature type="transmembrane region" description="Helical" evidence="2">
    <location>
        <begin position="502"/>
        <end position="522"/>
    </location>
</feature>
<feature type="transmembrane region" description="Helical" evidence="2">
    <location>
        <begin position="473"/>
        <end position="490"/>
    </location>
</feature>
<dbReference type="EMBL" id="FOMZ01000005">
    <property type="protein sequence ID" value="SFD94223.1"/>
    <property type="molecule type" value="Genomic_DNA"/>
</dbReference>
<protein>
    <submittedName>
        <fullName evidence="3">Uncharacterized protein</fullName>
    </submittedName>
</protein>
<dbReference type="PRINTS" id="PR01217">
    <property type="entry name" value="PRICHEXTENSN"/>
</dbReference>